<organism evidence="1 2">
    <name type="scientific">Scylla paramamosain</name>
    <name type="common">Mud crab</name>
    <dbReference type="NCBI Taxonomy" id="85552"/>
    <lineage>
        <taxon>Eukaryota</taxon>
        <taxon>Metazoa</taxon>
        <taxon>Ecdysozoa</taxon>
        <taxon>Arthropoda</taxon>
        <taxon>Crustacea</taxon>
        <taxon>Multicrustacea</taxon>
        <taxon>Malacostraca</taxon>
        <taxon>Eumalacostraca</taxon>
        <taxon>Eucarida</taxon>
        <taxon>Decapoda</taxon>
        <taxon>Pleocyemata</taxon>
        <taxon>Brachyura</taxon>
        <taxon>Eubrachyura</taxon>
        <taxon>Portunoidea</taxon>
        <taxon>Portunidae</taxon>
        <taxon>Portuninae</taxon>
        <taxon>Scylla</taxon>
    </lineage>
</organism>
<comment type="caution">
    <text evidence="1">The sequence shown here is derived from an EMBL/GenBank/DDBJ whole genome shotgun (WGS) entry which is preliminary data.</text>
</comment>
<gene>
    <name evidence="1" type="ORF">O3P69_003499</name>
</gene>
<dbReference type="AlphaFoldDB" id="A0AAW0UH61"/>
<evidence type="ECO:0000313" key="1">
    <source>
        <dbReference type="EMBL" id="KAK8399448.1"/>
    </source>
</evidence>
<evidence type="ECO:0000313" key="2">
    <source>
        <dbReference type="Proteomes" id="UP001487740"/>
    </source>
</evidence>
<dbReference type="EMBL" id="JARAKH010000011">
    <property type="protein sequence ID" value="KAK8399448.1"/>
    <property type="molecule type" value="Genomic_DNA"/>
</dbReference>
<protein>
    <submittedName>
        <fullName evidence="1">Uncharacterized protein</fullName>
    </submittedName>
</protein>
<keyword evidence="2" id="KW-1185">Reference proteome</keyword>
<dbReference type="Proteomes" id="UP001487740">
    <property type="component" value="Unassembled WGS sequence"/>
</dbReference>
<reference evidence="1 2" key="1">
    <citation type="submission" date="2023-03" db="EMBL/GenBank/DDBJ databases">
        <title>High-quality genome of Scylla paramamosain provides insights in environmental adaptation.</title>
        <authorList>
            <person name="Zhang L."/>
        </authorList>
    </citation>
    <scope>NUCLEOTIDE SEQUENCE [LARGE SCALE GENOMIC DNA]</scope>
    <source>
        <strain evidence="1">LZ_2023a</strain>
        <tissue evidence="1">Muscle</tissue>
    </source>
</reference>
<sequence>MTPLPPRHVKTRRYKCHSQSVKECQCLKSQDSLMKHLRTAPPPPPLTSPGTSWRVEVRAWVSVGRFMED</sequence>
<proteinExistence type="predicted"/>
<accession>A0AAW0UH61</accession>
<name>A0AAW0UH61_SCYPA</name>